<evidence type="ECO:0000256" key="1">
    <source>
        <dbReference type="SAM" id="Phobius"/>
    </source>
</evidence>
<feature type="transmembrane region" description="Helical" evidence="1">
    <location>
        <begin position="42"/>
        <end position="63"/>
    </location>
</feature>
<keyword evidence="1" id="KW-1133">Transmembrane helix</keyword>
<sequence>MMVHWFDMAGYGVVHWLTFAIMALALIYPIGRILMRIGLSPFWAILAFVPLFNLIGLWLLAFVEWPRQDPRRSS</sequence>
<reference evidence="2 3" key="1">
    <citation type="submission" date="2018-12" db="EMBL/GenBank/DDBJ databases">
        <title>Whole genome sequence of a Pandoraea apista isolate from a patient with cystic fibrosis.</title>
        <authorList>
            <person name="Kenna D.T."/>
            <person name="Turton J.F."/>
        </authorList>
    </citation>
    <scope>NUCLEOTIDE SEQUENCE [LARGE SCALE GENOMIC DNA]</scope>
    <source>
        <strain evidence="2 3">Pa13324</strain>
    </source>
</reference>
<organism evidence="2 3">
    <name type="scientific">Pandoraea apista</name>
    <dbReference type="NCBI Taxonomy" id="93218"/>
    <lineage>
        <taxon>Bacteria</taxon>
        <taxon>Pseudomonadati</taxon>
        <taxon>Pseudomonadota</taxon>
        <taxon>Betaproteobacteria</taxon>
        <taxon>Burkholderiales</taxon>
        <taxon>Burkholderiaceae</taxon>
        <taxon>Pandoraea</taxon>
    </lineage>
</organism>
<proteinExistence type="predicted"/>
<dbReference type="EMBL" id="RWHX01000069">
    <property type="protein sequence ID" value="RSK75397.1"/>
    <property type="molecule type" value="Genomic_DNA"/>
</dbReference>
<protein>
    <recommendedName>
        <fullName evidence="4">DUF805 domain-containing protein</fullName>
    </recommendedName>
</protein>
<keyword evidence="1" id="KW-0472">Membrane</keyword>
<gene>
    <name evidence="2" type="ORF">EJE83_23785</name>
</gene>
<evidence type="ECO:0008006" key="4">
    <source>
        <dbReference type="Google" id="ProtNLM"/>
    </source>
</evidence>
<name>A0ABX9ZI15_9BURK</name>
<keyword evidence="3" id="KW-1185">Reference proteome</keyword>
<dbReference type="Proteomes" id="UP000270216">
    <property type="component" value="Unassembled WGS sequence"/>
</dbReference>
<comment type="caution">
    <text evidence="2">The sequence shown here is derived from an EMBL/GenBank/DDBJ whole genome shotgun (WGS) entry which is preliminary data.</text>
</comment>
<feature type="transmembrane region" description="Helical" evidence="1">
    <location>
        <begin position="12"/>
        <end position="30"/>
    </location>
</feature>
<keyword evidence="1" id="KW-0812">Transmembrane</keyword>
<evidence type="ECO:0000313" key="2">
    <source>
        <dbReference type="EMBL" id="RSK75397.1"/>
    </source>
</evidence>
<evidence type="ECO:0000313" key="3">
    <source>
        <dbReference type="Proteomes" id="UP000270216"/>
    </source>
</evidence>
<accession>A0ABX9ZI15</accession>